<dbReference type="PANTHER" id="PTHR40633">
    <property type="entry name" value="MATRIX PROTEIN, PUTATIVE (AFU_ORTHOLOGUE AFUA_8G05410)-RELATED"/>
    <property type="match status" value="1"/>
</dbReference>
<protein>
    <recommendedName>
        <fullName evidence="4">Yeast cell wall synthesis Kre9/Knh1-like N-terminal domain-containing protein</fullName>
    </recommendedName>
</protein>
<dbReference type="PANTHER" id="PTHR40633:SF6">
    <property type="entry name" value="MATRIX PROTEIN, PUTATIVE (AFU_ORTHOLOGUE AFUA_8G05410)-RELATED"/>
    <property type="match status" value="1"/>
</dbReference>
<accession>A0A9W9NGG6</accession>
<feature type="region of interest" description="Disordered" evidence="2">
    <location>
        <begin position="112"/>
        <end position="195"/>
    </location>
</feature>
<dbReference type="InterPro" id="IPR018466">
    <property type="entry name" value="Kre9/Knh1-like_N"/>
</dbReference>
<name>A0A9W9NGG6_9EURO</name>
<evidence type="ECO:0000313" key="5">
    <source>
        <dbReference type="EMBL" id="KAJ5218138.1"/>
    </source>
</evidence>
<dbReference type="OrthoDB" id="5589325at2759"/>
<gene>
    <name evidence="5" type="ORF">N7498_000237</name>
</gene>
<dbReference type="GeneID" id="83174600"/>
<evidence type="ECO:0000256" key="1">
    <source>
        <dbReference type="ARBA" id="ARBA00022729"/>
    </source>
</evidence>
<feature type="compositionally biased region" description="Low complexity" evidence="2">
    <location>
        <begin position="175"/>
        <end position="195"/>
    </location>
</feature>
<evidence type="ECO:0000259" key="4">
    <source>
        <dbReference type="Pfam" id="PF10342"/>
    </source>
</evidence>
<feature type="domain" description="Yeast cell wall synthesis Kre9/Knh1-like N-terminal" evidence="4">
    <location>
        <begin position="31"/>
        <end position="106"/>
    </location>
</feature>
<sequence>MHFNSVLAMSATVFALGLAADPLAFTSWPKDVQAGKPVTLTWAGAVPDQPVTLTLRKGSAGDLSDVEVITAQAKNGAFTWTPGDNVKEGENYAFQITQGGQRNYSALLKAGPQVPNASDKQTGTTATTTGTSTTTASHVTASGTTSTGATSTGTSTGTVTEAPQTSGTSSKPLISSSASGTPSSSPASSAVMSSTVTAEGPLMTEETKGKKAKSSAGVQNAASSLKYSMELISGALGLLIYLVQ</sequence>
<comment type="caution">
    <text evidence="5">The sequence shown here is derived from an EMBL/GenBank/DDBJ whole genome shotgun (WGS) entry which is preliminary data.</text>
</comment>
<dbReference type="AlphaFoldDB" id="A0A9W9NGG6"/>
<dbReference type="RefSeq" id="XP_058312711.1">
    <property type="nucleotide sequence ID" value="XM_058447300.1"/>
</dbReference>
<keyword evidence="6" id="KW-1185">Reference proteome</keyword>
<feature type="compositionally biased region" description="Polar residues" evidence="2">
    <location>
        <begin position="161"/>
        <end position="174"/>
    </location>
</feature>
<dbReference type="Proteomes" id="UP001150904">
    <property type="component" value="Unassembled WGS sequence"/>
</dbReference>
<evidence type="ECO:0000313" key="6">
    <source>
        <dbReference type="Proteomes" id="UP001150904"/>
    </source>
</evidence>
<feature type="chain" id="PRO_5040800565" description="Yeast cell wall synthesis Kre9/Knh1-like N-terminal domain-containing protein" evidence="3">
    <location>
        <begin position="20"/>
        <end position="244"/>
    </location>
</feature>
<dbReference type="EMBL" id="JAPQKR010000004">
    <property type="protein sequence ID" value="KAJ5218138.1"/>
    <property type="molecule type" value="Genomic_DNA"/>
</dbReference>
<proteinExistence type="predicted"/>
<dbReference type="InterPro" id="IPR052982">
    <property type="entry name" value="SRP1/TIP1-like"/>
</dbReference>
<evidence type="ECO:0000256" key="2">
    <source>
        <dbReference type="SAM" id="MobiDB-lite"/>
    </source>
</evidence>
<keyword evidence="1 3" id="KW-0732">Signal</keyword>
<organism evidence="5 6">
    <name type="scientific">Penicillium cinerascens</name>
    <dbReference type="NCBI Taxonomy" id="70096"/>
    <lineage>
        <taxon>Eukaryota</taxon>
        <taxon>Fungi</taxon>
        <taxon>Dikarya</taxon>
        <taxon>Ascomycota</taxon>
        <taxon>Pezizomycotina</taxon>
        <taxon>Eurotiomycetes</taxon>
        <taxon>Eurotiomycetidae</taxon>
        <taxon>Eurotiales</taxon>
        <taxon>Aspergillaceae</taxon>
        <taxon>Penicillium</taxon>
    </lineage>
</organism>
<dbReference type="Pfam" id="PF10342">
    <property type="entry name" value="Kre9_KNH"/>
    <property type="match status" value="1"/>
</dbReference>
<evidence type="ECO:0000256" key="3">
    <source>
        <dbReference type="SAM" id="SignalP"/>
    </source>
</evidence>
<feature type="signal peptide" evidence="3">
    <location>
        <begin position="1"/>
        <end position="19"/>
    </location>
</feature>
<reference evidence="5" key="2">
    <citation type="journal article" date="2023" name="IMA Fungus">
        <title>Comparative genomic study of the Penicillium genus elucidates a diverse pangenome and 15 lateral gene transfer events.</title>
        <authorList>
            <person name="Petersen C."/>
            <person name="Sorensen T."/>
            <person name="Nielsen M.R."/>
            <person name="Sondergaard T.E."/>
            <person name="Sorensen J.L."/>
            <person name="Fitzpatrick D.A."/>
            <person name="Frisvad J.C."/>
            <person name="Nielsen K.L."/>
        </authorList>
    </citation>
    <scope>NUCLEOTIDE SEQUENCE</scope>
    <source>
        <strain evidence="5">IBT 15544</strain>
    </source>
</reference>
<feature type="compositionally biased region" description="Low complexity" evidence="2">
    <location>
        <begin position="122"/>
        <end position="160"/>
    </location>
</feature>
<reference evidence="5" key="1">
    <citation type="submission" date="2022-12" db="EMBL/GenBank/DDBJ databases">
        <authorList>
            <person name="Petersen C."/>
        </authorList>
    </citation>
    <scope>NUCLEOTIDE SEQUENCE</scope>
    <source>
        <strain evidence="5">IBT 15544</strain>
    </source>
</reference>